<organism evidence="1 2">
    <name type="scientific">Eumeta variegata</name>
    <name type="common">Bagworm moth</name>
    <name type="synonym">Eumeta japonica</name>
    <dbReference type="NCBI Taxonomy" id="151549"/>
    <lineage>
        <taxon>Eukaryota</taxon>
        <taxon>Metazoa</taxon>
        <taxon>Ecdysozoa</taxon>
        <taxon>Arthropoda</taxon>
        <taxon>Hexapoda</taxon>
        <taxon>Insecta</taxon>
        <taxon>Pterygota</taxon>
        <taxon>Neoptera</taxon>
        <taxon>Endopterygota</taxon>
        <taxon>Lepidoptera</taxon>
        <taxon>Glossata</taxon>
        <taxon>Ditrysia</taxon>
        <taxon>Tineoidea</taxon>
        <taxon>Psychidae</taxon>
        <taxon>Oiketicinae</taxon>
        <taxon>Eumeta</taxon>
    </lineage>
</organism>
<keyword evidence="2" id="KW-1185">Reference proteome</keyword>
<proteinExistence type="predicted"/>
<evidence type="ECO:0000313" key="2">
    <source>
        <dbReference type="Proteomes" id="UP000299102"/>
    </source>
</evidence>
<sequence length="86" mass="9439">MFLETAQNYRKQLRNLGDMKFLELQDLHVDSNAGRNPITITVTNVPSSACADADKSLETFSVTAVTVIQRPFGARLNHSDVSSDAV</sequence>
<dbReference type="EMBL" id="BGZK01000437">
    <property type="protein sequence ID" value="GBP43504.1"/>
    <property type="molecule type" value="Genomic_DNA"/>
</dbReference>
<gene>
    <name evidence="1" type="ORF">EVAR_30461_1</name>
</gene>
<dbReference type="AlphaFoldDB" id="A0A4C1W013"/>
<name>A0A4C1W013_EUMVA</name>
<dbReference type="Proteomes" id="UP000299102">
    <property type="component" value="Unassembled WGS sequence"/>
</dbReference>
<comment type="caution">
    <text evidence="1">The sequence shown here is derived from an EMBL/GenBank/DDBJ whole genome shotgun (WGS) entry which is preliminary data.</text>
</comment>
<protein>
    <submittedName>
        <fullName evidence="1">Uncharacterized protein</fullName>
    </submittedName>
</protein>
<evidence type="ECO:0000313" key="1">
    <source>
        <dbReference type="EMBL" id="GBP43504.1"/>
    </source>
</evidence>
<accession>A0A4C1W013</accession>
<reference evidence="1 2" key="1">
    <citation type="journal article" date="2019" name="Commun. Biol.">
        <title>The bagworm genome reveals a unique fibroin gene that provides high tensile strength.</title>
        <authorList>
            <person name="Kono N."/>
            <person name="Nakamura H."/>
            <person name="Ohtoshi R."/>
            <person name="Tomita M."/>
            <person name="Numata K."/>
            <person name="Arakawa K."/>
        </authorList>
    </citation>
    <scope>NUCLEOTIDE SEQUENCE [LARGE SCALE GENOMIC DNA]</scope>
</reference>